<dbReference type="Proteomes" id="UP001239111">
    <property type="component" value="Chromosome 2"/>
</dbReference>
<evidence type="ECO:0000313" key="1">
    <source>
        <dbReference type="EMBL" id="KAJ8677293.1"/>
    </source>
</evidence>
<name>A0ACC2P2H6_9HYME</name>
<evidence type="ECO:0000313" key="2">
    <source>
        <dbReference type="Proteomes" id="UP001239111"/>
    </source>
</evidence>
<accession>A0ACC2P2H6</accession>
<protein>
    <submittedName>
        <fullName evidence="1">Uncharacterized protein</fullName>
    </submittedName>
</protein>
<dbReference type="EMBL" id="CM056742">
    <property type="protein sequence ID" value="KAJ8677293.1"/>
    <property type="molecule type" value="Genomic_DNA"/>
</dbReference>
<organism evidence="1 2">
    <name type="scientific">Eretmocerus hayati</name>
    <dbReference type="NCBI Taxonomy" id="131215"/>
    <lineage>
        <taxon>Eukaryota</taxon>
        <taxon>Metazoa</taxon>
        <taxon>Ecdysozoa</taxon>
        <taxon>Arthropoda</taxon>
        <taxon>Hexapoda</taxon>
        <taxon>Insecta</taxon>
        <taxon>Pterygota</taxon>
        <taxon>Neoptera</taxon>
        <taxon>Endopterygota</taxon>
        <taxon>Hymenoptera</taxon>
        <taxon>Apocrita</taxon>
        <taxon>Proctotrupomorpha</taxon>
        <taxon>Chalcidoidea</taxon>
        <taxon>Aphelinidae</taxon>
        <taxon>Aphelininae</taxon>
        <taxon>Eretmocerus</taxon>
    </lineage>
</organism>
<proteinExistence type="predicted"/>
<gene>
    <name evidence="1" type="ORF">QAD02_013080</name>
</gene>
<sequence length="287" mass="31628">MGVPQSTSSNQNGVPTSGVQTAQSDRTAIGGNPATVTAASAAIQRINHQELADNQSRENQVTGNFDNSKNNSSLKSVSEEIKLTFSTKGEGVKRDYKLTDELNFDHFYDFLTMELRTDNLLHIVKPESQKGVDLDEAVLEKQRFRVRDILMNRISTKYYAMVSGITDPIEILNKLREMKECEINVVTDFCGMLICGVMDMCVCGGSCILVYMCAPRETSRIFGGQAFVTRLSVSSAQRLAPELTLPRAAAVEVSQGELSLSSDLVLFPRCSRTRSRGKCLGVYCGRE</sequence>
<reference evidence="1" key="1">
    <citation type="submission" date="2023-04" db="EMBL/GenBank/DDBJ databases">
        <title>A chromosome-level genome assembly of the parasitoid wasp Eretmocerus hayati.</title>
        <authorList>
            <person name="Zhong Y."/>
            <person name="Liu S."/>
            <person name="Liu Y."/>
        </authorList>
    </citation>
    <scope>NUCLEOTIDE SEQUENCE</scope>
    <source>
        <strain evidence="1">ZJU_SS_LIU_2023</strain>
    </source>
</reference>
<comment type="caution">
    <text evidence="1">The sequence shown here is derived from an EMBL/GenBank/DDBJ whole genome shotgun (WGS) entry which is preliminary data.</text>
</comment>
<keyword evidence="2" id="KW-1185">Reference proteome</keyword>